<dbReference type="SUPFAM" id="SSF51161">
    <property type="entry name" value="Trimeric LpxA-like enzymes"/>
    <property type="match status" value="1"/>
</dbReference>
<dbReference type="Pfam" id="PF12464">
    <property type="entry name" value="Mac"/>
    <property type="match status" value="1"/>
</dbReference>
<evidence type="ECO:0000313" key="4">
    <source>
        <dbReference type="EMBL" id="KAH7120543.1"/>
    </source>
</evidence>
<evidence type="ECO:0000256" key="2">
    <source>
        <dbReference type="ARBA" id="ARBA00022679"/>
    </source>
</evidence>
<accession>A0A9P9IG01</accession>
<dbReference type="PANTHER" id="PTHR23416:SF54">
    <property type="entry name" value="ACETYLTRANSFERASE, CYSE_LACA_LPXA_NODL FAMILY (AFU_ORTHOLOGUE AFUA_2G08430)-RELATED"/>
    <property type="match status" value="1"/>
</dbReference>
<evidence type="ECO:0000259" key="3">
    <source>
        <dbReference type="SMART" id="SM01266"/>
    </source>
</evidence>
<dbReference type="Proteomes" id="UP000738349">
    <property type="component" value="Unassembled WGS sequence"/>
</dbReference>
<organism evidence="4 5">
    <name type="scientific">Dactylonectria macrodidyma</name>
    <dbReference type="NCBI Taxonomy" id="307937"/>
    <lineage>
        <taxon>Eukaryota</taxon>
        <taxon>Fungi</taxon>
        <taxon>Dikarya</taxon>
        <taxon>Ascomycota</taxon>
        <taxon>Pezizomycotina</taxon>
        <taxon>Sordariomycetes</taxon>
        <taxon>Hypocreomycetidae</taxon>
        <taxon>Hypocreales</taxon>
        <taxon>Nectriaceae</taxon>
        <taxon>Dactylonectria</taxon>
    </lineage>
</organism>
<dbReference type="CDD" id="cd03357">
    <property type="entry name" value="LbH_MAT_GAT"/>
    <property type="match status" value="1"/>
</dbReference>
<proteinExistence type="inferred from homology"/>
<dbReference type="Pfam" id="PF14602">
    <property type="entry name" value="Hexapep_2"/>
    <property type="match status" value="1"/>
</dbReference>
<name>A0A9P9IG01_9HYPO</name>
<evidence type="ECO:0000313" key="5">
    <source>
        <dbReference type="Proteomes" id="UP000738349"/>
    </source>
</evidence>
<reference evidence="4" key="1">
    <citation type="journal article" date="2021" name="Nat. Commun.">
        <title>Genetic determinants of endophytism in the Arabidopsis root mycobiome.</title>
        <authorList>
            <person name="Mesny F."/>
            <person name="Miyauchi S."/>
            <person name="Thiergart T."/>
            <person name="Pickel B."/>
            <person name="Atanasova L."/>
            <person name="Karlsson M."/>
            <person name="Huettel B."/>
            <person name="Barry K.W."/>
            <person name="Haridas S."/>
            <person name="Chen C."/>
            <person name="Bauer D."/>
            <person name="Andreopoulos W."/>
            <person name="Pangilinan J."/>
            <person name="LaButti K."/>
            <person name="Riley R."/>
            <person name="Lipzen A."/>
            <person name="Clum A."/>
            <person name="Drula E."/>
            <person name="Henrissat B."/>
            <person name="Kohler A."/>
            <person name="Grigoriev I.V."/>
            <person name="Martin F.M."/>
            <person name="Hacquard S."/>
        </authorList>
    </citation>
    <scope>NUCLEOTIDE SEQUENCE</scope>
    <source>
        <strain evidence="4">MPI-CAGE-AT-0147</strain>
    </source>
</reference>
<dbReference type="InterPro" id="IPR001451">
    <property type="entry name" value="Hexapep"/>
</dbReference>
<comment type="caution">
    <text evidence="4">The sequence shown here is derived from an EMBL/GenBank/DDBJ whole genome shotgun (WGS) entry which is preliminary data.</text>
</comment>
<dbReference type="AlphaFoldDB" id="A0A9P9IG01"/>
<evidence type="ECO:0000256" key="1">
    <source>
        <dbReference type="ARBA" id="ARBA00007274"/>
    </source>
</evidence>
<dbReference type="Gene3D" id="2.160.10.10">
    <property type="entry name" value="Hexapeptide repeat proteins"/>
    <property type="match status" value="1"/>
</dbReference>
<keyword evidence="2" id="KW-0808">Transferase</keyword>
<dbReference type="GO" id="GO:0008374">
    <property type="term" value="F:O-acyltransferase activity"/>
    <property type="evidence" value="ECO:0007669"/>
    <property type="project" value="TreeGrafter"/>
</dbReference>
<protein>
    <submittedName>
        <fullName evidence="4">Trimeric LpxA-like protein</fullName>
    </submittedName>
</protein>
<gene>
    <name evidence="4" type="ORF">EDB81DRAFT_814384</name>
</gene>
<dbReference type="GO" id="GO:0016407">
    <property type="term" value="F:acetyltransferase activity"/>
    <property type="evidence" value="ECO:0007669"/>
    <property type="project" value="InterPro"/>
</dbReference>
<feature type="domain" description="Maltose/galactoside acetyltransferase" evidence="3">
    <location>
        <begin position="77"/>
        <end position="131"/>
    </location>
</feature>
<dbReference type="InterPro" id="IPR024688">
    <property type="entry name" value="Mac_dom"/>
</dbReference>
<sequence>MPLITTVVCALATPTSHHQPHRTNYSADTISDHIAHPSRRRLSATPSAVKKAVQSSDQLLAHLIAMDFATIDKDENKRRMRNGEMYYALTDDLVRDRQRCQKAMKRFNASDTTDRRALVEMWKDIISDSSDLPPPAATPEQEEAQLQDWPWVESPLRTDYGYNIKIGARVFINANSTWIDTCTITVGARTLIGPNCSFFSGSHPLDPTVRNGMLGPESGKPIVVGEDCWFGGNCIVLPGVTIGRGVTVGAGSVVTKDVPDRVVVAGNPAKIIRRLDEGEALR</sequence>
<dbReference type="InterPro" id="IPR051159">
    <property type="entry name" value="Hexapeptide_acetyltransf"/>
</dbReference>
<keyword evidence="5" id="KW-1185">Reference proteome</keyword>
<dbReference type="InterPro" id="IPR011004">
    <property type="entry name" value="Trimer_LpxA-like_sf"/>
</dbReference>
<dbReference type="OrthoDB" id="25818at2759"/>
<dbReference type="EMBL" id="JAGMUV010000025">
    <property type="protein sequence ID" value="KAH7120543.1"/>
    <property type="molecule type" value="Genomic_DNA"/>
</dbReference>
<dbReference type="SMART" id="SM01266">
    <property type="entry name" value="Mac"/>
    <property type="match status" value="1"/>
</dbReference>
<dbReference type="PANTHER" id="PTHR23416">
    <property type="entry name" value="SIALIC ACID SYNTHASE-RELATED"/>
    <property type="match status" value="1"/>
</dbReference>
<comment type="similarity">
    <text evidence="1">Belongs to the transferase hexapeptide repeat family.</text>
</comment>